<feature type="binding site" evidence="5">
    <location>
        <position position="170"/>
    </location>
    <ligand>
        <name>S-adenosyl-L-methionine</name>
        <dbReference type="ChEBI" id="CHEBI:59789"/>
    </ligand>
</feature>
<dbReference type="Gene3D" id="3.40.50.150">
    <property type="entry name" value="Vaccinia Virus protein VP39"/>
    <property type="match status" value="1"/>
</dbReference>
<evidence type="ECO:0000313" key="9">
    <source>
        <dbReference type="RefSeq" id="XP_015188002.1"/>
    </source>
</evidence>
<feature type="binding site" evidence="5">
    <location>
        <position position="175"/>
    </location>
    <ligand>
        <name>Mg(2+)</name>
        <dbReference type="ChEBI" id="CHEBI:18420"/>
    </ligand>
</feature>
<gene>
    <name evidence="7 8 9" type="primary">LOC107072516</name>
    <name evidence="5" type="synonym">coq3</name>
</gene>
<keyword evidence="3 5" id="KW-0831">Ubiquinone biosynthesis</keyword>
<feature type="binding site" evidence="5">
    <location>
        <position position="171"/>
    </location>
    <ligand>
        <name>Mg(2+)</name>
        <dbReference type="ChEBI" id="CHEBI:18420"/>
    </ligand>
</feature>
<comment type="subunit">
    <text evidence="5">Component of a multi-subunit COQ enzyme complex.</text>
</comment>
<keyword evidence="5" id="KW-0479">Metal-binding</keyword>
<comment type="similarity">
    <text evidence="5">Belongs to the class I-like SAM-binding methyltransferase superfamily. UbiG/COQ3 family.</text>
</comment>
<dbReference type="PANTHER" id="PTHR43464:SF19">
    <property type="entry name" value="UBIQUINONE BIOSYNTHESIS O-METHYLTRANSFERASE, MITOCHONDRIAL"/>
    <property type="match status" value="1"/>
</dbReference>
<comment type="subcellular location">
    <subcellularLocation>
        <location evidence="5">Mitochondrion inner membrane</location>
        <topology evidence="5">Peripheral membrane protein</topology>
        <orientation evidence="5">Matrix side</orientation>
    </subcellularLocation>
</comment>
<keyword evidence="5" id="KW-0999">Mitochondrion inner membrane</keyword>
<dbReference type="RefSeq" id="XP_015188001.1">
    <property type="nucleotide sequence ID" value="XM_015332515.1"/>
</dbReference>
<comment type="catalytic activity">
    <reaction evidence="5">
        <text>a 3,4-dihydroxy-5-(all-trans-polyprenyl)benzoate + S-adenosyl-L-methionine = a 4-hydroxy-3-methoxy-5-(all-trans-polyprenyl)benzoate + S-adenosyl-L-homocysteine + H(+)</text>
        <dbReference type="Rhea" id="RHEA:44452"/>
        <dbReference type="Rhea" id="RHEA-COMP:10930"/>
        <dbReference type="Rhea" id="RHEA-COMP:10931"/>
        <dbReference type="ChEBI" id="CHEBI:15378"/>
        <dbReference type="ChEBI" id="CHEBI:57856"/>
        <dbReference type="ChEBI" id="CHEBI:59789"/>
        <dbReference type="ChEBI" id="CHEBI:64694"/>
        <dbReference type="ChEBI" id="CHEBI:84443"/>
        <dbReference type="EC" id="2.1.1.114"/>
    </reaction>
</comment>
<keyword evidence="4 5" id="KW-0949">S-adenosyl-L-methionine</keyword>
<dbReference type="RefSeq" id="XP_015188002.1">
    <property type="nucleotide sequence ID" value="XM_015332516.1"/>
</dbReference>
<dbReference type="Pfam" id="PF13489">
    <property type="entry name" value="Methyltransf_23"/>
    <property type="match status" value="1"/>
</dbReference>
<dbReference type="HAMAP" id="MF_00472">
    <property type="entry name" value="UbiG"/>
    <property type="match status" value="1"/>
</dbReference>
<keyword evidence="5" id="KW-0496">Mitochondrion</keyword>
<keyword evidence="6" id="KW-1185">Reference proteome</keyword>
<comment type="function">
    <text evidence="5">O-methyltransferase required for two non-consecutive steps during ubiquinone biosynthesis. Catalyzes the 2 O-methylation of 3,4-dihydroxy-5-(all-trans-polyprenyl)benzoic acid into 4-hydroxy-3-methoxy-5-(all-trans-polyprenyl)benzoic acid. Also catalyzes the last step of ubiquinone biosynthesis by mediating methylation of 3-demethylubiquinone into ubiquinone. Also able to mediate the methylation of 3-demethylubiquinol into ubiquinol.</text>
</comment>
<keyword evidence="2 5" id="KW-0808">Transferase</keyword>
<dbReference type="EC" id="2.1.1.64" evidence="5"/>
<dbReference type="RefSeq" id="XP_015188000.1">
    <property type="nucleotide sequence ID" value="XM_015332514.1"/>
</dbReference>
<dbReference type="EC" id="2.1.1.-" evidence="5"/>
<dbReference type="InterPro" id="IPR029063">
    <property type="entry name" value="SAM-dependent_MTases_sf"/>
</dbReference>
<feature type="binding site" evidence="5">
    <location>
        <position position="174"/>
    </location>
    <ligand>
        <name>Mg(2+)</name>
        <dbReference type="ChEBI" id="CHEBI:18420"/>
    </ligand>
</feature>
<evidence type="ECO:0000256" key="5">
    <source>
        <dbReference type="HAMAP-Rule" id="MF_03190"/>
    </source>
</evidence>
<evidence type="ECO:0000313" key="7">
    <source>
        <dbReference type="RefSeq" id="XP_015188000.1"/>
    </source>
</evidence>
<evidence type="ECO:0000256" key="4">
    <source>
        <dbReference type="ARBA" id="ARBA00022691"/>
    </source>
</evidence>
<reference evidence="7 8" key="1">
    <citation type="submission" date="2025-05" db="UniProtKB">
        <authorList>
            <consortium name="RefSeq"/>
        </authorList>
    </citation>
    <scope>IDENTIFICATION</scope>
    <source>
        <tissue evidence="7 8">Whole body</tissue>
    </source>
</reference>
<comment type="pathway">
    <text evidence="5">Cofactor biosynthesis; ubiquinone biosynthesis.</text>
</comment>
<organism evidence="6 9">
    <name type="scientific">Polistes dominula</name>
    <name type="common">European paper wasp</name>
    <name type="synonym">Vespa dominula</name>
    <dbReference type="NCBI Taxonomy" id="743375"/>
    <lineage>
        <taxon>Eukaryota</taxon>
        <taxon>Metazoa</taxon>
        <taxon>Ecdysozoa</taxon>
        <taxon>Arthropoda</taxon>
        <taxon>Hexapoda</taxon>
        <taxon>Insecta</taxon>
        <taxon>Pterygota</taxon>
        <taxon>Neoptera</taxon>
        <taxon>Endopterygota</taxon>
        <taxon>Hymenoptera</taxon>
        <taxon>Apocrita</taxon>
        <taxon>Aculeata</taxon>
        <taxon>Vespoidea</taxon>
        <taxon>Vespidae</taxon>
        <taxon>Polistinae</taxon>
        <taxon>Polistini</taxon>
        <taxon>Polistes</taxon>
    </lineage>
</organism>
<evidence type="ECO:0000313" key="8">
    <source>
        <dbReference type="RefSeq" id="XP_015188001.1"/>
    </source>
</evidence>
<protein>
    <recommendedName>
        <fullName evidence="5">Ubiquinone biosynthesis O-methyltransferase, mitochondrial</fullName>
    </recommendedName>
    <alternativeName>
        <fullName evidence="5">3-demethylubiquinol 3-O-methyltransferase</fullName>
        <ecNumber evidence="5">2.1.1.64</ecNumber>
    </alternativeName>
    <alternativeName>
        <fullName evidence="5">3-demethylubiquinone 3-O-methyltransferase</fullName>
        <ecNumber evidence="5">2.1.1.-</ecNumber>
    </alternativeName>
    <alternativeName>
        <fullName evidence="5">Polyprenyldihydroxybenzoate methyltransferase</fullName>
        <ecNumber evidence="5">2.1.1.114</ecNumber>
    </alternativeName>
</protein>
<dbReference type="GeneID" id="107072516"/>
<dbReference type="CDD" id="cd02440">
    <property type="entry name" value="AdoMet_MTases"/>
    <property type="match status" value="1"/>
</dbReference>
<dbReference type="NCBIfam" id="TIGR01983">
    <property type="entry name" value="UbiG"/>
    <property type="match status" value="1"/>
</dbReference>
<proteinExistence type="inferred from homology"/>
<dbReference type="EC" id="2.1.1.114" evidence="5"/>
<comment type="catalytic activity">
    <reaction evidence="5">
        <text>a 3-demethylubiquinol + S-adenosyl-L-methionine = a ubiquinol + S-adenosyl-L-homocysteine + H(+)</text>
        <dbReference type="Rhea" id="RHEA:44380"/>
        <dbReference type="Rhea" id="RHEA-COMP:9566"/>
        <dbReference type="Rhea" id="RHEA-COMP:10914"/>
        <dbReference type="ChEBI" id="CHEBI:15378"/>
        <dbReference type="ChEBI" id="CHEBI:17976"/>
        <dbReference type="ChEBI" id="CHEBI:57856"/>
        <dbReference type="ChEBI" id="CHEBI:59789"/>
        <dbReference type="ChEBI" id="CHEBI:84422"/>
        <dbReference type="EC" id="2.1.1.64"/>
    </reaction>
</comment>
<dbReference type="PANTHER" id="PTHR43464">
    <property type="entry name" value="METHYLTRANSFERASE"/>
    <property type="match status" value="1"/>
</dbReference>
<evidence type="ECO:0000256" key="2">
    <source>
        <dbReference type="ARBA" id="ARBA00022679"/>
    </source>
</evidence>
<comment type="cofactor">
    <cofactor evidence="5">
        <name>Mg(2+)</name>
        <dbReference type="ChEBI" id="CHEBI:18420"/>
    </cofactor>
</comment>
<keyword evidence="5" id="KW-0472">Membrane</keyword>
<feature type="binding site" evidence="5">
    <location>
        <position position="102"/>
    </location>
    <ligand>
        <name>S-adenosyl-L-methionine</name>
        <dbReference type="ChEBI" id="CHEBI:59789"/>
    </ligand>
</feature>
<feature type="binding site" evidence="5">
    <location>
        <position position="123"/>
    </location>
    <ligand>
        <name>S-adenosyl-L-methionine</name>
        <dbReference type="ChEBI" id="CHEBI:59789"/>
    </ligand>
</feature>
<dbReference type="Proteomes" id="UP000694924">
    <property type="component" value="Unplaced"/>
</dbReference>
<accession>A0ABM1J6B4</accession>
<name>A0ABM1J6B4_POLDO</name>
<evidence type="ECO:0000256" key="3">
    <source>
        <dbReference type="ARBA" id="ARBA00022688"/>
    </source>
</evidence>
<evidence type="ECO:0000313" key="6">
    <source>
        <dbReference type="Proteomes" id="UP000694924"/>
    </source>
</evidence>
<dbReference type="SUPFAM" id="SSF53335">
    <property type="entry name" value="S-adenosyl-L-methionine-dependent methyltransferases"/>
    <property type="match status" value="1"/>
</dbReference>
<keyword evidence="7 8" id="KW-0830">Ubiquinone</keyword>
<dbReference type="InterPro" id="IPR010233">
    <property type="entry name" value="UbiG_MeTrfase"/>
</dbReference>
<keyword evidence="5" id="KW-0460">Magnesium</keyword>
<comment type="catalytic activity">
    <reaction evidence="5">
        <text>a 3-demethylubiquinone + S-adenosyl-L-methionine = a ubiquinone + S-adenosyl-L-homocysteine</text>
        <dbReference type="Rhea" id="RHEA:81215"/>
        <dbReference type="Rhea" id="RHEA-COMP:9565"/>
        <dbReference type="Rhea" id="RHEA-COMP:19654"/>
        <dbReference type="ChEBI" id="CHEBI:16389"/>
        <dbReference type="ChEBI" id="CHEBI:57856"/>
        <dbReference type="ChEBI" id="CHEBI:59789"/>
        <dbReference type="ChEBI" id="CHEBI:231825"/>
    </reaction>
</comment>
<sequence length="281" mass="31936">MMSQKIFMRRSIYGKLISFNNVSETSKCVINNVRFESTVDPKEIEFFSKMNNEWWDPNGHLRLLHLLNPNRVKFVRDGLANTGMIKGDTSLPLKGTKIVDVGCGGGILSEPLARIGAEVTGIDTSAQLIDIAKKHALLDSDLLGRLNYVQTDIETFEKENKEKYEAVVASEVIEHVNDPQLFLKCCSAIVKPGGSLFITTPNRTLLSWMSVICAAEYLLKIVPVGTHEWNKFIPPEEVQRWLENYGLKTKLIHGLMYNPLKREWIWSSNTTMFYALHAYKK</sequence>
<keyword evidence="1 5" id="KW-0489">Methyltransferase</keyword>
<evidence type="ECO:0000256" key="1">
    <source>
        <dbReference type="ARBA" id="ARBA00022603"/>
    </source>
</evidence>
<feature type="binding site" evidence="5">
    <location>
        <position position="71"/>
    </location>
    <ligand>
        <name>S-adenosyl-L-methionine</name>
        <dbReference type="ChEBI" id="CHEBI:59789"/>
    </ligand>
</feature>